<protein>
    <submittedName>
        <fullName evidence="2">Uncharacterized protein</fullName>
    </submittedName>
</protein>
<accession>A0A7Z0QR49</accession>
<name>A0A7Z0QR49_9GAMM</name>
<evidence type="ECO:0000256" key="1">
    <source>
        <dbReference type="SAM" id="Phobius"/>
    </source>
</evidence>
<feature type="transmembrane region" description="Helical" evidence="1">
    <location>
        <begin position="12"/>
        <end position="41"/>
    </location>
</feature>
<evidence type="ECO:0000313" key="3">
    <source>
        <dbReference type="Proteomes" id="UP000589896"/>
    </source>
</evidence>
<keyword evidence="1" id="KW-0472">Membrane</keyword>
<proteinExistence type="predicted"/>
<dbReference type="EMBL" id="JACCJZ010000013">
    <property type="protein sequence ID" value="NYZ62446.1"/>
    <property type="molecule type" value="Genomic_DNA"/>
</dbReference>
<sequence length="82" mass="8975">MFAPRKPRHPLLRVLLGLTGIALLAVLLVAGVFIGAAMILFGIARRLLLRGAGGTRATRAVDARFVDAEYRVVRNRDQPVLR</sequence>
<evidence type="ECO:0000313" key="2">
    <source>
        <dbReference type="EMBL" id="NYZ62446.1"/>
    </source>
</evidence>
<keyword evidence="1" id="KW-1133">Transmembrane helix</keyword>
<keyword evidence="1" id="KW-0812">Transmembrane</keyword>
<keyword evidence="3" id="KW-1185">Reference proteome</keyword>
<comment type="caution">
    <text evidence="2">The sequence shown here is derived from an EMBL/GenBank/DDBJ whole genome shotgun (WGS) entry which is preliminary data.</text>
</comment>
<gene>
    <name evidence="2" type="ORF">H0E82_06670</name>
</gene>
<organism evidence="2 3">
    <name type="scientific">Luteimonas deserti</name>
    <dbReference type="NCBI Taxonomy" id="2752306"/>
    <lineage>
        <taxon>Bacteria</taxon>
        <taxon>Pseudomonadati</taxon>
        <taxon>Pseudomonadota</taxon>
        <taxon>Gammaproteobacteria</taxon>
        <taxon>Lysobacterales</taxon>
        <taxon>Lysobacteraceae</taxon>
        <taxon>Luteimonas</taxon>
    </lineage>
</organism>
<dbReference type="Proteomes" id="UP000589896">
    <property type="component" value="Unassembled WGS sequence"/>
</dbReference>
<dbReference type="AlphaFoldDB" id="A0A7Z0QR49"/>
<reference evidence="2 3" key="1">
    <citation type="submission" date="2020-07" db="EMBL/GenBank/DDBJ databases">
        <title>isolation of Luteimonas sp. SJ-16.</title>
        <authorList>
            <person name="Huang X.-X."/>
            <person name="Xu L."/>
            <person name="Sun J.-Q."/>
        </authorList>
    </citation>
    <scope>NUCLEOTIDE SEQUENCE [LARGE SCALE GENOMIC DNA]</scope>
    <source>
        <strain evidence="2 3">SJ-16</strain>
    </source>
</reference>